<evidence type="ECO:0000313" key="2">
    <source>
        <dbReference type="Proteomes" id="UP000215335"/>
    </source>
</evidence>
<gene>
    <name evidence="1" type="ORF">TSAR_003460</name>
</gene>
<dbReference type="EMBL" id="NNAY01002565">
    <property type="protein sequence ID" value="OXU21034.1"/>
    <property type="molecule type" value="Genomic_DNA"/>
</dbReference>
<evidence type="ECO:0000313" key="1">
    <source>
        <dbReference type="EMBL" id="OXU21034.1"/>
    </source>
</evidence>
<sequence>MRYGRASSFTIWGSVINMGCQVHVKLTLRNYDCKILRFPVTIWYKNEVIFQELQNKWKVRFEKPFWSLMKCFVDGAIVGASNVDLMELALRLCVLQAQMYCNGRGGERVGSEKEQTVDGIEPGAPRCEPWSTTTVLPLRYKQALEFNQAFEHSKKGTDLGNLVEASEELVERLDQIRCRQLLRQWREVYYVRIENTRVNRKNRGKKWVMDIVKL</sequence>
<reference evidence="1 2" key="1">
    <citation type="journal article" date="2017" name="Curr. Biol.">
        <title>The Evolution of Venom by Co-option of Single-Copy Genes.</title>
        <authorList>
            <person name="Martinson E.O."/>
            <person name="Mrinalini"/>
            <person name="Kelkar Y.D."/>
            <person name="Chang C.H."/>
            <person name="Werren J.H."/>
        </authorList>
    </citation>
    <scope>NUCLEOTIDE SEQUENCE [LARGE SCALE GENOMIC DNA]</scope>
    <source>
        <strain evidence="1 2">Alberta</strain>
        <tissue evidence="1">Whole body</tissue>
    </source>
</reference>
<proteinExistence type="predicted"/>
<keyword evidence="2" id="KW-1185">Reference proteome</keyword>
<dbReference type="AlphaFoldDB" id="A0A232ERN9"/>
<protein>
    <submittedName>
        <fullName evidence="1">Uncharacterized protein</fullName>
    </submittedName>
</protein>
<organism evidence="1 2">
    <name type="scientific">Trichomalopsis sarcophagae</name>
    <dbReference type="NCBI Taxonomy" id="543379"/>
    <lineage>
        <taxon>Eukaryota</taxon>
        <taxon>Metazoa</taxon>
        <taxon>Ecdysozoa</taxon>
        <taxon>Arthropoda</taxon>
        <taxon>Hexapoda</taxon>
        <taxon>Insecta</taxon>
        <taxon>Pterygota</taxon>
        <taxon>Neoptera</taxon>
        <taxon>Endopterygota</taxon>
        <taxon>Hymenoptera</taxon>
        <taxon>Apocrita</taxon>
        <taxon>Proctotrupomorpha</taxon>
        <taxon>Chalcidoidea</taxon>
        <taxon>Pteromalidae</taxon>
        <taxon>Pteromalinae</taxon>
        <taxon>Trichomalopsis</taxon>
    </lineage>
</organism>
<dbReference type="Proteomes" id="UP000215335">
    <property type="component" value="Unassembled WGS sequence"/>
</dbReference>
<accession>A0A232ERN9</accession>
<comment type="caution">
    <text evidence="1">The sequence shown here is derived from an EMBL/GenBank/DDBJ whole genome shotgun (WGS) entry which is preliminary data.</text>
</comment>
<name>A0A232ERN9_9HYME</name>